<dbReference type="GO" id="GO:0070573">
    <property type="term" value="F:metallodipeptidase activity"/>
    <property type="evidence" value="ECO:0007669"/>
    <property type="project" value="InterPro"/>
</dbReference>
<dbReference type="Pfam" id="PF01244">
    <property type="entry name" value="Peptidase_M19"/>
    <property type="match status" value="1"/>
</dbReference>
<dbReference type="EMBL" id="CP015506">
    <property type="protein sequence ID" value="AND39468.1"/>
    <property type="molecule type" value="Genomic_DNA"/>
</dbReference>
<sequence length="318" mass="36025">MKLYRKREEDSVKIFDAHCDVLYKMFLNREVDFKNSGSLQVNMEGLQASRFKVQCFAIYVPETVHPEMKFNAALYMADLFYDKVLKPSPQLKLIRSSRDIDLLQDDEIGAVLTLEGCDAVGCDLLKLKTLLRLGVSSVGLTWNYANCAADGVLEERGAGLSSFGKQVVYELNASKAWCDVSHLSERGFWDVMEWADYPFASHSNCYSLCPNPRNLSNEQIEALIDRDSVMGITFVTEFLSGKQSATITDILRHLEHVCSLGGENHVGFGSDFDGTDGRVTGLEDARKYDSLINELIKYYSDIQAENFLFRNFYSRFPR</sequence>
<dbReference type="eggNOG" id="COG2355">
    <property type="taxonomic scope" value="Bacteria"/>
</dbReference>
<dbReference type="Proteomes" id="UP000077856">
    <property type="component" value="Chromosome"/>
</dbReference>
<dbReference type="KEGG" id="bon:A361_10105"/>
<dbReference type="STRING" id="1196031.A361_10105"/>
<reference evidence="1 2" key="1">
    <citation type="submission" date="2016-04" db="EMBL/GenBank/DDBJ databases">
        <title>Complete genome sequence of Bacillus oceanisediminis strain 2691.</title>
        <authorList>
            <person name="Jeong H."/>
            <person name="Kim H.J."/>
            <person name="Lee D.-W."/>
        </authorList>
    </citation>
    <scope>NUCLEOTIDE SEQUENCE [LARGE SCALE GENOMIC DNA]</scope>
    <source>
        <strain evidence="1 2">2691</strain>
    </source>
</reference>
<dbReference type="CDD" id="cd01301">
    <property type="entry name" value="rDP_like"/>
    <property type="match status" value="1"/>
</dbReference>
<dbReference type="SUPFAM" id="SSF51556">
    <property type="entry name" value="Metallo-dependent hydrolases"/>
    <property type="match status" value="1"/>
</dbReference>
<dbReference type="AlphaFoldDB" id="A0A160MB19"/>
<dbReference type="InterPro" id="IPR008257">
    <property type="entry name" value="Pept_M19"/>
</dbReference>
<protein>
    <submittedName>
        <fullName evidence="1">Diguanylate cyclase</fullName>
    </submittedName>
</protein>
<dbReference type="GO" id="GO:0006508">
    <property type="term" value="P:proteolysis"/>
    <property type="evidence" value="ECO:0007669"/>
    <property type="project" value="InterPro"/>
</dbReference>
<gene>
    <name evidence="1" type="ORF">A361_10105</name>
</gene>
<dbReference type="PANTHER" id="PTHR10443:SF12">
    <property type="entry name" value="DIPEPTIDASE"/>
    <property type="match status" value="1"/>
</dbReference>
<evidence type="ECO:0000313" key="1">
    <source>
        <dbReference type="EMBL" id="AND39468.1"/>
    </source>
</evidence>
<dbReference type="PANTHER" id="PTHR10443">
    <property type="entry name" value="MICROSOMAL DIPEPTIDASE"/>
    <property type="match status" value="1"/>
</dbReference>
<dbReference type="InterPro" id="IPR032466">
    <property type="entry name" value="Metal_Hydrolase"/>
</dbReference>
<organism evidence="1 2">
    <name type="scientific">Cytobacillus oceanisediminis 2691</name>
    <dbReference type="NCBI Taxonomy" id="1196031"/>
    <lineage>
        <taxon>Bacteria</taxon>
        <taxon>Bacillati</taxon>
        <taxon>Bacillota</taxon>
        <taxon>Bacilli</taxon>
        <taxon>Bacillales</taxon>
        <taxon>Bacillaceae</taxon>
        <taxon>Cytobacillus</taxon>
    </lineage>
</organism>
<dbReference type="RefSeq" id="WP_051005555.1">
    <property type="nucleotide sequence ID" value="NZ_CP015506.1"/>
</dbReference>
<proteinExistence type="predicted"/>
<dbReference type="PROSITE" id="PS51365">
    <property type="entry name" value="RENAL_DIPEPTIDASE_2"/>
    <property type="match status" value="1"/>
</dbReference>
<accession>A0A160MB19</accession>
<dbReference type="Gene3D" id="3.20.20.140">
    <property type="entry name" value="Metal-dependent hydrolases"/>
    <property type="match status" value="1"/>
</dbReference>
<name>A0A160MB19_9BACI</name>
<evidence type="ECO:0000313" key="2">
    <source>
        <dbReference type="Proteomes" id="UP000077856"/>
    </source>
</evidence>